<dbReference type="GO" id="GO:0140359">
    <property type="term" value="F:ABC-type transporter activity"/>
    <property type="evidence" value="ECO:0007669"/>
    <property type="project" value="InterPro"/>
</dbReference>
<keyword evidence="1" id="KW-0812">Transmembrane</keyword>
<keyword evidence="3" id="KW-1185">Reference proteome</keyword>
<dbReference type="AlphaFoldDB" id="A0A7D7MH09"/>
<feature type="transmembrane region" description="Helical" evidence="1">
    <location>
        <begin position="438"/>
        <end position="457"/>
    </location>
</feature>
<organism evidence="2 3">
    <name type="scientific">Planococcus maritimus</name>
    <dbReference type="NCBI Taxonomy" id="192421"/>
    <lineage>
        <taxon>Bacteria</taxon>
        <taxon>Bacillati</taxon>
        <taxon>Bacillota</taxon>
        <taxon>Bacilli</taxon>
        <taxon>Bacillales</taxon>
        <taxon>Caryophanaceae</taxon>
        <taxon>Planococcus</taxon>
    </lineage>
</organism>
<name>A0A7D7MH09_PLAMR</name>
<dbReference type="EMBL" id="CP059540">
    <property type="protein sequence ID" value="QMT17707.1"/>
    <property type="molecule type" value="Genomic_DNA"/>
</dbReference>
<feature type="transmembrane region" description="Helical" evidence="1">
    <location>
        <begin position="199"/>
        <end position="221"/>
    </location>
</feature>
<evidence type="ECO:0000313" key="2">
    <source>
        <dbReference type="EMBL" id="QMT17707.1"/>
    </source>
</evidence>
<feature type="transmembrane region" description="Helical" evidence="1">
    <location>
        <begin position="127"/>
        <end position="154"/>
    </location>
</feature>
<feature type="transmembrane region" description="Helical" evidence="1">
    <location>
        <begin position="394"/>
        <end position="418"/>
    </location>
</feature>
<protein>
    <submittedName>
        <fullName evidence="2">ABC transporter permease</fullName>
    </submittedName>
</protein>
<keyword evidence="1" id="KW-0472">Membrane</keyword>
<feature type="transmembrane region" description="Helical" evidence="1">
    <location>
        <begin position="166"/>
        <end position="187"/>
    </location>
</feature>
<keyword evidence="1" id="KW-1133">Transmembrane helix</keyword>
<evidence type="ECO:0000256" key="1">
    <source>
        <dbReference type="SAM" id="Phobius"/>
    </source>
</evidence>
<gene>
    <name evidence="2" type="ORF">H1Q58_01370</name>
</gene>
<evidence type="ECO:0000313" key="3">
    <source>
        <dbReference type="Proteomes" id="UP000514716"/>
    </source>
</evidence>
<sequence>MMSQLFDHTWSLMRFIFRRDRVRLPIWILSFAFVSAGVVLVFENLYGDEVERQALSETMENPAMVAMVGPNYGGMDYTTGAMTAHEMLLMTAAVVALMNILLVCRHTRGDEEEGRLELVRALPVGRLSSAAAILGALAGVNVLLALVTGISMAALGVDSVDLHGSLLFGASLGATGFFFAALTIVLAQLTQNARATTGLSIAALLAFYMIRAIGDVMSEPLALTSPLGWILRAKPYIENEWWPVGLSIGLALALSALALYLNSIRDHDSGFLPTRAGRTTASSMLQGTFGLAFRLQRTSLIAWAIAMFILGASYGSVLGEIESFFDDIDLFQQLIVQQAGFSLIELFIPVLSSVMAILASIPAIMVVLKIKTEEKNERMEHLVSRSVSRVRLVFSYWLLASLTAVTMLAMTGLGLGIAGNSVLEESLSFNTYLGAPLAYLPAVLVMIGLALAFVGFWPNFASFLWLYLGVSFFVVYLGELLQLPDWVEKLTPYGYIPAIPLDEVNYGVFALMVAIAAALALAGTYGFRRRDLKN</sequence>
<feature type="transmembrane region" description="Helical" evidence="1">
    <location>
        <begin position="87"/>
        <end position="106"/>
    </location>
</feature>
<feature type="transmembrane region" description="Helical" evidence="1">
    <location>
        <begin position="241"/>
        <end position="261"/>
    </location>
</feature>
<feature type="transmembrane region" description="Helical" evidence="1">
    <location>
        <begin position="464"/>
        <end position="484"/>
    </location>
</feature>
<reference evidence="2 3" key="1">
    <citation type="submission" date="2020-07" db="EMBL/GenBank/DDBJ databases">
        <title>Screening of a cold-adapted Planococcus bacterium producing protease in traditional shrimp paste and protease identification by genome sequencing.</title>
        <authorList>
            <person name="Gao R."/>
            <person name="Leng W."/>
            <person name="Chu Q."/>
            <person name="Wu X."/>
            <person name="Liu H."/>
            <person name="Li X."/>
        </authorList>
    </citation>
    <scope>NUCLEOTIDE SEQUENCE [LARGE SCALE GENOMIC DNA]</scope>
    <source>
        <strain evidence="2 3">XJ11</strain>
    </source>
</reference>
<dbReference type="Proteomes" id="UP000514716">
    <property type="component" value="Chromosome"/>
</dbReference>
<dbReference type="KEGG" id="pdec:H1Q58_01370"/>
<feature type="transmembrane region" description="Helical" evidence="1">
    <location>
        <begin position="300"/>
        <end position="319"/>
    </location>
</feature>
<accession>A0A7D7MH09</accession>
<feature type="transmembrane region" description="Helical" evidence="1">
    <location>
        <begin position="21"/>
        <end position="42"/>
    </location>
</feature>
<feature type="transmembrane region" description="Helical" evidence="1">
    <location>
        <begin position="339"/>
        <end position="368"/>
    </location>
</feature>
<dbReference type="GO" id="GO:0005886">
    <property type="term" value="C:plasma membrane"/>
    <property type="evidence" value="ECO:0007669"/>
    <property type="project" value="UniProtKB-SubCell"/>
</dbReference>
<feature type="transmembrane region" description="Helical" evidence="1">
    <location>
        <begin position="504"/>
        <end position="527"/>
    </location>
</feature>
<proteinExistence type="predicted"/>